<feature type="transmembrane region" description="Helical" evidence="1">
    <location>
        <begin position="97"/>
        <end position="116"/>
    </location>
</feature>
<feature type="transmembrane region" description="Helical" evidence="1">
    <location>
        <begin position="201"/>
        <end position="218"/>
    </location>
</feature>
<dbReference type="RefSeq" id="WP_221315935.1">
    <property type="nucleotide sequence ID" value="NZ_JACHIV010000001.1"/>
</dbReference>
<dbReference type="GO" id="GO:0080120">
    <property type="term" value="P:CAAX-box protein maturation"/>
    <property type="evidence" value="ECO:0007669"/>
    <property type="project" value="UniProtKB-ARBA"/>
</dbReference>
<name>A0A840NUW2_9PSEU</name>
<protein>
    <submittedName>
        <fullName evidence="3">Membrane protease YdiL (CAAX protease family)</fullName>
    </submittedName>
</protein>
<keyword evidence="3" id="KW-0645">Protease</keyword>
<feature type="domain" description="CAAX prenyl protease 2/Lysostaphin resistance protein A-like" evidence="2">
    <location>
        <begin position="138"/>
        <end position="238"/>
    </location>
</feature>
<dbReference type="GO" id="GO:0006508">
    <property type="term" value="P:proteolysis"/>
    <property type="evidence" value="ECO:0007669"/>
    <property type="project" value="UniProtKB-KW"/>
</dbReference>
<feature type="transmembrane region" description="Helical" evidence="1">
    <location>
        <begin position="253"/>
        <end position="270"/>
    </location>
</feature>
<gene>
    <name evidence="3" type="ORF">BJ969_005035</name>
</gene>
<accession>A0A840NUW2</accession>
<dbReference type="EMBL" id="JACHIV010000001">
    <property type="protein sequence ID" value="MBB5071947.1"/>
    <property type="molecule type" value="Genomic_DNA"/>
</dbReference>
<keyword evidence="3" id="KW-0378">Hydrolase</keyword>
<feature type="transmembrane region" description="Helical" evidence="1">
    <location>
        <begin position="225"/>
        <end position="247"/>
    </location>
</feature>
<dbReference type="Pfam" id="PF02517">
    <property type="entry name" value="Rce1-like"/>
    <property type="match status" value="1"/>
</dbReference>
<dbReference type="AlphaFoldDB" id="A0A840NUW2"/>
<keyword evidence="4" id="KW-1185">Reference proteome</keyword>
<dbReference type="Proteomes" id="UP000580474">
    <property type="component" value="Unassembled WGS sequence"/>
</dbReference>
<sequence>MITDEHAPQRPAGTVDPARATTLPARGLAAYFLIAFGFSWILWWASTAVPGVDPMAFVIVGSFGPAVAAVVVTAALHGRAGVGALFRRFSPRGRGWFLPYLIALLPGAFVLASGLIPVLLRGARIDEVALAPALASLPMTFLFIALAGGGNEELGWRGFALPRLQSALPPFASNVVLGIIWAVWHAPLWEIQGTSQAGMSIPIYVLLVVGLCVAFGTVHNVARGGLLAMVLAHAAVNTASGLKAAALGSTGEADAVIAMTVLCLLMLAFTKGRLGLPRREKTEQPES</sequence>
<dbReference type="PANTHER" id="PTHR35797:SF1">
    <property type="entry name" value="PROTEASE"/>
    <property type="match status" value="1"/>
</dbReference>
<dbReference type="InterPro" id="IPR042150">
    <property type="entry name" value="MmRce1-like"/>
</dbReference>
<evidence type="ECO:0000313" key="3">
    <source>
        <dbReference type="EMBL" id="MBB5071947.1"/>
    </source>
</evidence>
<dbReference type="GO" id="GO:0004175">
    <property type="term" value="F:endopeptidase activity"/>
    <property type="evidence" value="ECO:0007669"/>
    <property type="project" value="UniProtKB-ARBA"/>
</dbReference>
<feature type="transmembrane region" description="Helical" evidence="1">
    <location>
        <begin position="128"/>
        <end position="150"/>
    </location>
</feature>
<feature type="transmembrane region" description="Helical" evidence="1">
    <location>
        <begin position="55"/>
        <end position="76"/>
    </location>
</feature>
<keyword evidence="1" id="KW-1133">Transmembrane helix</keyword>
<evidence type="ECO:0000256" key="1">
    <source>
        <dbReference type="SAM" id="Phobius"/>
    </source>
</evidence>
<dbReference type="InterPro" id="IPR003675">
    <property type="entry name" value="Rce1/LyrA-like_dom"/>
</dbReference>
<proteinExistence type="predicted"/>
<comment type="caution">
    <text evidence="3">The sequence shown here is derived from an EMBL/GenBank/DDBJ whole genome shotgun (WGS) entry which is preliminary data.</text>
</comment>
<organism evidence="3 4">
    <name type="scientific">Saccharopolyspora gloriosae</name>
    <dbReference type="NCBI Taxonomy" id="455344"/>
    <lineage>
        <taxon>Bacteria</taxon>
        <taxon>Bacillati</taxon>
        <taxon>Actinomycetota</taxon>
        <taxon>Actinomycetes</taxon>
        <taxon>Pseudonocardiales</taxon>
        <taxon>Pseudonocardiaceae</taxon>
        <taxon>Saccharopolyspora</taxon>
    </lineage>
</organism>
<feature type="transmembrane region" description="Helical" evidence="1">
    <location>
        <begin position="171"/>
        <end position="189"/>
    </location>
</feature>
<keyword evidence="1" id="KW-0812">Transmembrane</keyword>
<reference evidence="3 4" key="1">
    <citation type="submission" date="2020-08" db="EMBL/GenBank/DDBJ databases">
        <title>Sequencing the genomes of 1000 actinobacteria strains.</title>
        <authorList>
            <person name="Klenk H.-P."/>
        </authorList>
    </citation>
    <scope>NUCLEOTIDE SEQUENCE [LARGE SCALE GENOMIC DNA]</scope>
    <source>
        <strain evidence="3 4">DSM 45582</strain>
    </source>
</reference>
<keyword evidence="1" id="KW-0472">Membrane</keyword>
<dbReference type="PANTHER" id="PTHR35797">
    <property type="entry name" value="PROTEASE-RELATED"/>
    <property type="match status" value="1"/>
</dbReference>
<feature type="transmembrane region" description="Helical" evidence="1">
    <location>
        <begin position="28"/>
        <end position="49"/>
    </location>
</feature>
<evidence type="ECO:0000313" key="4">
    <source>
        <dbReference type="Proteomes" id="UP000580474"/>
    </source>
</evidence>
<evidence type="ECO:0000259" key="2">
    <source>
        <dbReference type="Pfam" id="PF02517"/>
    </source>
</evidence>